<sequence length="417" mass="47767">MSSAVFLQGPLGPFFAKLAKRLSAFGVVTHKINFNGGDRHFSWADFQADFTGHDRDWPAYFRTYLLEHAVDAVFVYGDCRLYHRKAREVCDELGIAFGVFEEGYLRPDFVTLEWGGVNAFSGIDWSREAIDAYQPRGRTPSLRVGLTFWQRAWFAIRYYVSARLAQSEFPDYHHHRNRDWKAEAGCWLRSFFRKGLYKITQRTLLPQLVERFGGRFYLFPLQTRDDFQLRTHSDLLSIEHSIDVVISSFARYAAEEDVLVIKHHPMDRGFSHHRQLIDALAAQHRVTGRVIYCHDLHLPTLLDHTKGVVTINSTVGISALLHRVPTKIMGRALYDMPGLTHQGDLASFWQQADAVDAGLFKRFHTYLYEMTQLDGSFFKYIDQTVDNTWGRLMHVVPVRQKVAVSASSTAVAAAEAG</sequence>
<gene>
    <name evidence="1" type="ORF">ACFQBM_16285</name>
</gene>
<comment type="caution">
    <text evidence="1">The sequence shown here is derived from an EMBL/GenBank/DDBJ whole genome shotgun (WGS) entry which is preliminary data.</text>
</comment>
<accession>A0ABW1YRW1</accession>
<dbReference type="RefSeq" id="WP_193191338.1">
    <property type="nucleotide sequence ID" value="NZ_JACZFR010000017.1"/>
</dbReference>
<protein>
    <submittedName>
        <fullName evidence="1">Capsule biosynthesis protein</fullName>
    </submittedName>
</protein>
<dbReference type="CDD" id="cd16441">
    <property type="entry name" value="beta_Kdo_transferase_KpsS"/>
    <property type="match status" value="1"/>
</dbReference>
<name>A0ABW1YRW1_9GAMM</name>
<evidence type="ECO:0000313" key="2">
    <source>
        <dbReference type="Proteomes" id="UP001596425"/>
    </source>
</evidence>
<organism evidence="1 2">
    <name type="scientific">Microbulbifer taiwanensis</name>
    <dbReference type="NCBI Taxonomy" id="986746"/>
    <lineage>
        <taxon>Bacteria</taxon>
        <taxon>Pseudomonadati</taxon>
        <taxon>Pseudomonadota</taxon>
        <taxon>Gammaproteobacteria</taxon>
        <taxon>Cellvibrionales</taxon>
        <taxon>Microbulbiferaceae</taxon>
        <taxon>Microbulbifer</taxon>
    </lineage>
</organism>
<dbReference type="Pfam" id="PF05159">
    <property type="entry name" value="Capsule_synth"/>
    <property type="match status" value="1"/>
</dbReference>
<dbReference type="EMBL" id="JBHSVR010000001">
    <property type="protein sequence ID" value="MFC6634847.1"/>
    <property type="molecule type" value="Genomic_DNA"/>
</dbReference>
<dbReference type="InterPro" id="IPR007833">
    <property type="entry name" value="Capsule_polysaccharide_synth"/>
</dbReference>
<evidence type="ECO:0000313" key="1">
    <source>
        <dbReference type="EMBL" id="MFC6634847.1"/>
    </source>
</evidence>
<proteinExistence type="predicted"/>
<dbReference type="Proteomes" id="UP001596425">
    <property type="component" value="Unassembled WGS sequence"/>
</dbReference>
<keyword evidence="2" id="KW-1185">Reference proteome</keyword>
<reference evidence="2" key="1">
    <citation type="journal article" date="2019" name="Int. J. Syst. Evol. Microbiol.">
        <title>The Global Catalogue of Microorganisms (GCM) 10K type strain sequencing project: providing services to taxonomists for standard genome sequencing and annotation.</title>
        <authorList>
            <consortium name="The Broad Institute Genomics Platform"/>
            <consortium name="The Broad Institute Genome Sequencing Center for Infectious Disease"/>
            <person name="Wu L."/>
            <person name="Ma J."/>
        </authorList>
    </citation>
    <scope>NUCLEOTIDE SEQUENCE [LARGE SCALE GENOMIC DNA]</scope>
    <source>
        <strain evidence="2">CGMCC 1.13718</strain>
    </source>
</reference>